<gene>
    <name evidence="6" type="ORF">SO802_030846</name>
</gene>
<evidence type="ECO:0000256" key="4">
    <source>
        <dbReference type="ARBA" id="ARBA00023211"/>
    </source>
</evidence>
<dbReference type="InterPro" id="IPR002933">
    <property type="entry name" value="Peptidase_M20"/>
</dbReference>
<dbReference type="SUPFAM" id="SSF55031">
    <property type="entry name" value="Bacterial exopeptidase dimerisation domain"/>
    <property type="match status" value="1"/>
</dbReference>
<dbReference type="CDD" id="cd08017">
    <property type="entry name" value="M20_IAA_Hyd"/>
    <property type="match status" value="1"/>
</dbReference>
<dbReference type="InterPro" id="IPR017439">
    <property type="entry name" value="Amidohydrolase"/>
</dbReference>
<dbReference type="PANTHER" id="PTHR11014">
    <property type="entry name" value="PEPTIDASE M20 FAMILY MEMBER"/>
    <property type="match status" value="1"/>
</dbReference>
<evidence type="ECO:0000313" key="7">
    <source>
        <dbReference type="Proteomes" id="UP001459277"/>
    </source>
</evidence>
<dbReference type="NCBIfam" id="TIGR01891">
    <property type="entry name" value="amidohydrolases"/>
    <property type="match status" value="1"/>
</dbReference>
<dbReference type="SUPFAM" id="SSF53187">
    <property type="entry name" value="Zn-dependent exopeptidases"/>
    <property type="match status" value="1"/>
</dbReference>
<comment type="similarity">
    <text evidence="1">Belongs to the peptidase M20 family.</text>
</comment>
<dbReference type="Pfam" id="PF07687">
    <property type="entry name" value="M20_dimer"/>
    <property type="match status" value="1"/>
</dbReference>
<keyword evidence="4" id="KW-0464">Manganese</keyword>
<keyword evidence="7" id="KW-1185">Reference proteome</keyword>
<dbReference type="Gene3D" id="3.30.70.360">
    <property type="match status" value="1"/>
</dbReference>
<keyword evidence="2" id="KW-0732">Signal</keyword>
<dbReference type="EMBL" id="JAZDWU010000011">
    <property type="protein sequence ID" value="KAK9985895.1"/>
    <property type="molecule type" value="Genomic_DNA"/>
</dbReference>
<feature type="domain" description="Peptidase M20 dimerisation" evidence="5">
    <location>
        <begin position="360"/>
        <end position="458"/>
    </location>
</feature>
<protein>
    <recommendedName>
        <fullName evidence="5">Peptidase M20 dimerisation domain-containing protein</fullName>
    </recommendedName>
</protein>
<dbReference type="PANTHER" id="PTHR11014:SF63">
    <property type="entry name" value="METALLOPEPTIDASE, PUTATIVE (AFU_ORTHOLOGUE AFUA_6G09600)-RELATED"/>
    <property type="match status" value="1"/>
</dbReference>
<evidence type="ECO:0000259" key="5">
    <source>
        <dbReference type="Pfam" id="PF07687"/>
    </source>
</evidence>
<dbReference type="GO" id="GO:0010179">
    <property type="term" value="F:IAA-Ala conjugate hydrolase activity"/>
    <property type="evidence" value="ECO:0007669"/>
    <property type="project" value="TreeGrafter"/>
</dbReference>
<name>A0AAW2BIQ4_9ROSI</name>
<keyword evidence="3" id="KW-0378">Hydrolase</keyword>
<organism evidence="6 7">
    <name type="scientific">Lithocarpus litseifolius</name>
    <dbReference type="NCBI Taxonomy" id="425828"/>
    <lineage>
        <taxon>Eukaryota</taxon>
        <taxon>Viridiplantae</taxon>
        <taxon>Streptophyta</taxon>
        <taxon>Embryophyta</taxon>
        <taxon>Tracheophyta</taxon>
        <taxon>Spermatophyta</taxon>
        <taxon>Magnoliopsida</taxon>
        <taxon>eudicotyledons</taxon>
        <taxon>Gunneridae</taxon>
        <taxon>Pentapetalae</taxon>
        <taxon>rosids</taxon>
        <taxon>fabids</taxon>
        <taxon>Fagales</taxon>
        <taxon>Fagaceae</taxon>
        <taxon>Lithocarpus</taxon>
    </lineage>
</organism>
<accession>A0AAW2BIQ4</accession>
<sequence length="577" mass="64118">MDGKWQVRNLDQQSHIGQRAFPHMVHKALDLPCVYVYSRMRSIAYAGKRTLMCAPEAYKHQWERLTTRCGTASPSSALAPSFLREINELVAIAQKQRKRPISNSLSRNVKLLSLESEVRNPSIILGFEGFSKFCLGCLFLMEWLRLLLLLSIFTCHVLQFKWVSVSVSGSRLTELTRELLESAREAEFSDWLRRVRRRIHQNPELAFEEFETSQLIRSELDSLGIEYTWPLAKTGLVASVGSHSLLQPWFALRADMDALPIQELVEWEYKSKNPGKMHACGHDVHVTMLLGAAKLLKQRSSELQGTIKLVFQPGEEGHAGAFYMLKEGALDKVNAIFGLHVSPEMSTGTIGSRPGPMLAGSGRFIAIIQGKGGHAANPHVTRDPVLVASLAIISLQQIISRETDPLEAMVISVGFIEGGQAGNVIPETVRFGGTFRSMSTEGLSYLMQRIKEIIETQAAVQQCNATIDFLEDKLKPYPATVNDQAMYKHAKRVGESLLGEPNVQLIPMTMAAEDFSFYSQKIPAAFFMIGVSKETLKSNKNLHSPYLVIDEEVLPIGAALHAAVAISYLDGHLVETS</sequence>
<dbReference type="InterPro" id="IPR011650">
    <property type="entry name" value="Peptidase_M20_dimer"/>
</dbReference>
<dbReference type="GO" id="GO:0009850">
    <property type="term" value="P:auxin metabolic process"/>
    <property type="evidence" value="ECO:0007669"/>
    <property type="project" value="InterPro"/>
</dbReference>
<dbReference type="AlphaFoldDB" id="A0AAW2BIQ4"/>
<dbReference type="FunFam" id="3.30.70.360:FF:000001">
    <property type="entry name" value="N-acetyldiaminopimelate deacetylase"/>
    <property type="match status" value="1"/>
</dbReference>
<dbReference type="InterPro" id="IPR044757">
    <property type="entry name" value="ILR1-like_Hyd"/>
</dbReference>
<evidence type="ECO:0000256" key="2">
    <source>
        <dbReference type="ARBA" id="ARBA00022729"/>
    </source>
</evidence>
<dbReference type="InterPro" id="IPR036264">
    <property type="entry name" value="Bact_exopeptidase_dim_dom"/>
</dbReference>
<reference evidence="6 7" key="1">
    <citation type="submission" date="2024-01" db="EMBL/GenBank/DDBJ databases">
        <title>A telomere-to-telomere, gap-free genome of sweet tea (Lithocarpus litseifolius).</title>
        <authorList>
            <person name="Zhou J."/>
        </authorList>
    </citation>
    <scope>NUCLEOTIDE SEQUENCE [LARGE SCALE GENOMIC DNA]</scope>
    <source>
        <strain evidence="6">Zhou-2022a</strain>
        <tissue evidence="6">Leaf</tissue>
    </source>
</reference>
<dbReference type="Pfam" id="PF01546">
    <property type="entry name" value="Peptidase_M20"/>
    <property type="match status" value="1"/>
</dbReference>
<proteinExistence type="inferred from homology"/>
<dbReference type="GO" id="GO:0005783">
    <property type="term" value="C:endoplasmic reticulum"/>
    <property type="evidence" value="ECO:0007669"/>
    <property type="project" value="TreeGrafter"/>
</dbReference>
<comment type="caution">
    <text evidence="6">The sequence shown here is derived from an EMBL/GenBank/DDBJ whole genome shotgun (WGS) entry which is preliminary data.</text>
</comment>
<evidence type="ECO:0000256" key="1">
    <source>
        <dbReference type="ARBA" id="ARBA00006153"/>
    </source>
</evidence>
<dbReference type="Gene3D" id="3.40.630.10">
    <property type="entry name" value="Zn peptidases"/>
    <property type="match status" value="1"/>
</dbReference>
<evidence type="ECO:0000256" key="3">
    <source>
        <dbReference type="ARBA" id="ARBA00022801"/>
    </source>
</evidence>
<evidence type="ECO:0000313" key="6">
    <source>
        <dbReference type="EMBL" id="KAK9985895.1"/>
    </source>
</evidence>
<dbReference type="Proteomes" id="UP001459277">
    <property type="component" value="Unassembled WGS sequence"/>
</dbReference>